<dbReference type="SUPFAM" id="SSF52091">
    <property type="entry name" value="SpoIIaa-like"/>
    <property type="match status" value="1"/>
</dbReference>
<feature type="transmembrane region" description="Helical" evidence="5">
    <location>
        <begin position="397"/>
        <end position="427"/>
    </location>
</feature>
<feature type="transmembrane region" description="Helical" evidence="5">
    <location>
        <begin position="39"/>
        <end position="57"/>
    </location>
</feature>
<evidence type="ECO:0000313" key="8">
    <source>
        <dbReference type="Proteomes" id="UP000184603"/>
    </source>
</evidence>
<evidence type="ECO:0000259" key="6">
    <source>
        <dbReference type="PROSITE" id="PS50801"/>
    </source>
</evidence>
<accession>A0A1M7XVK9</accession>
<keyword evidence="8" id="KW-1185">Reference proteome</keyword>
<dbReference type="PROSITE" id="PS50801">
    <property type="entry name" value="STAS"/>
    <property type="match status" value="1"/>
</dbReference>
<proteinExistence type="predicted"/>
<dbReference type="NCBIfam" id="TIGR00815">
    <property type="entry name" value="sulP"/>
    <property type="match status" value="1"/>
</dbReference>
<feature type="transmembrane region" description="Helical" evidence="5">
    <location>
        <begin position="93"/>
        <end position="111"/>
    </location>
</feature>
<feature type="transmembrane region" description="Helical" evidence="5">
    <location>
        <begin position="222"/>
        <end position="247"/>
    </location>
</feature>
<evidence type="ECO:0000256" key="4">
    <source>
        <dbReference type="ARBA" id="ARBA00023136"/>
    </source>
</evidence>
<feature type="transmembrane region" description="Helical" evidence="5">
    <location>
        <begin position="340"/>
        <end position="360"/>
    </location>
</feature>
<evidence type="ECO:0000256" key="1">
    <source>
        <dbReference type="ARBA" id="ARBA00004141"/>
    </source>
</evidence>
<feature type="transmembrane region" description="Helical" evidence="5">
    <location>
        <begin position="189"/>
        <end position="210"/>
    </location>
</feature>
<keyword evidence="2 5" id="KW-0812">Transmembrane</keyword>
<dbReference type="InterPro" id="IPR011547">
    <property type="entry name" value="SLC26A/SulP_dom"/>
</dbReference>
<feature type="transmembrane region" description="Helical" evidence="5">
    <location>
        <begin position="267"/>
        <end position="286"/>
    </location>
</feature>
<dbReference type="Pfam" id="PF00916">
    <property type="entry name" value="Sulfate_transp"/>
    <property type="match status" value="1"/>
</dbReference>
<feature type="domain" description="STAS" evidence="6">
    <location>
        <begin position="452"/>
        <end position="569"/>
    </location>
</feature>
<dbReference type="AlphaFoldDB" id="A0A1M7XVK9"/>
<comment type="subcellular location">
    <subcellularLocation>
        <location evidence="1">Membrane</location>
        <topology evidence="1">Multi-pass membrane protein</topology>
    </subcellularLocation>
</comment>
<dbReference type="Pfam" id="PF01740">
    <property type="entry name" value="STAS"/>
    <property type="match status" value="1"/>
</dbReference>
<dbReference type="PANTHER" id="PTHR11814">
    <property type="entry name" value="SULFATE TRANSPORTER"/>
    <property type="match status" value="1"/>
</dbReference>
<dbReference type="Gene3D" id="3.30.750.24">
    <property type="entry name" value="STAS domain"/>
    <property type="match status" value="1"/>
</dbReference>
<evidence type="ECO:0000256" key="2">
    <source>
        <dbReference type="ARBA" id="ARBA00022692"/>
    </source>
</evidence>
<feature type="transmembrane region" description="Helical" evidence="5">
    <location>
        <begin position="366"/>
        <end position="385"/>
    </location>
</feature>
<feature type="transmembrane region" description="Helical" evidence="5">
    <location>
        <begin position="63"/>
        <end position="81"/>
    </location>
</feature>
<dbReference type="EMBL" id="FRFE01000001">
    <property type="protein sequence ID" value="SHO42679.1"/>
    <property type="molecule type" value="Genomic_DNA"/>
</dbReference>
<dbReference type="GO" id="GO:0016020">
    <property type="term" value="C:membrane"/>
    <property type="evidence" value="ECO:0007669"/>
    <property type="project" value="UniProtKB-SubCell"/>
</dbReference>
<evidence type="ECO:0000256" key="3">
    <source>
        <dbReference type="ARBA" id="ARBA00022989"/>
    </source>
</evidence>
<gene>
    <name evidence="7" type="ORF">SAMN02745220_00088</name>
</gene>
<feature type="transmembrane region" description="Helical" evidence="5">
    <location>
        <begin position="117"/>
        <end position="137"/>
    </location>
</feature>
<organism evidence="7 8">
    <name type="scientific">Desulfopila aestuarii DSM 18488</name>
    <dbReference type="NCBI Taxonomy" id="1121416"/>
    <lineage>
        <taxon>Bacteria</taxon>
        <taxon>Pseudomonadati</taxon>
        <taxon>Thermodesulfobacteriota</taxon>
        <taxon>Desulfobulbia</taxon>
        <taxon>Desulfobulbales</taxon>
        <taxon>Desulfocapsaceae</taxon>
        <taxon>Desulfopila</taxon>
    </lineage>
</organism>
<evidence type="ECO:0000256" key="5">
    <source>
        <dbReference type="SAM" id="Phobius"/>
    </source>
</evidence>
<dbReference type="InterPro" id="IPR001902">
    <property type="entry name" value="SLC26A/SulP_fam"/>
</dbReference>
<dbReference type="OrthoDB" id="9769739at2"/>
<dbReference type="InterPro" id="IPR002645">
    <property type="entry name" value="STAS_dom"/>
</dbReference>
<sequence length="581" mass="63353">MQNSDNTTTRSPASQRLYRFIPGVKTFIHYQRSYLRNDFLAGLSVAAVALPVGIAYAEIAGVPAVYGIYSAILPLLAYAIFGSSRQLITGPDAATCLMVAAAVSPMAGGNPQHYLELMVLITLLTGLCHIIFGICRLGFIANFLSQPILIGYLNGVAIIILIGQFPKLLGYHSEGGDFLQKLLELIDNVGMPHTPTLLLGGFSLITLILIKRLAPRLPAPLIVTVLSIIAVKILQLQASGVSVLGTVPSGIPTLHFPSFDNETFRRLLKHASGIALISFTSGILTAKSFASRNRYDIDADQELIAFGVCNIATGLVQGFPVTGADSRTAVNDNMGGKTQLVGIVAGGAMLLFLLFFTGPLSLLPNAALAAIVAIASIGLLDLTSIRELYKASRRELILSLITTAGVLYLDVLPAVFLAIMLTLLWMLHVASQPYCQILGRIKGLSGYHDVSKHPAATTIPGLMLYRFDGNILFFNVDYFRKSITTEIARSPTPVEWVVVDASPVNNIDITALHKLRDLRDELESKGITLLFARVKTSIWRFFDENWLKANLRYRNEERYHTLTSAVEAFNNWKHQQGDTKE</sequence>
<name>A0A1M7XVK9_9BACT</name>
<reference evidence="7 8" key="1">
    <citation type="submission" date="2016-12" db="EMBL/GenBank/DDBJ databases">
        <authorList>
            <person name="Song W.-J."/>
            <person name="Kurnit D.M."/>
        </authorList>
    </citation>
    <scope>NUCLEOTIDE SEQUENCE [LARGE SCALE GENOMIC DNA]</scope>
    <source>
        <strain evidence="7 8">DSM 18488</strain>
    </source>
</reference>
<dbReference type="STRING" id="1121416.SAMN02745220_00088"/>
<dbReference type="Proteomes" id="UP000184603">
    <property type="component" value="Unassembled WGS sequence"/>
</dbReference>
<dbReference type="RefSeq" id="WP_073611469.1">
    <property type="nucleotide sequence ID" value="NZ_FRFE01000001.1"/>
</dbReference>
<feature type="transmembrane region" description="Helical" evidence="5">
    <location>
        <begin position="149"/>
        <end position="169"/>
    </location>
</feature>
<keyword evidence="4 5" id="KW-0472">Membrane</keyword>
<keyword evidence="3 5" id="KW-1133">Transmembrane helix</keyword>
<dbReference type="CDD" id="cd07042">
    <property type="entry name" value="STAS_SulP_like_sulfate_transporter"/>
    <property type="match status" value="1"/>
</dbReference>
<protein>
    <submittedName>
        <fullName evidence="7">High affinity sulphate transporter 1</fullName>
    </submittedName>
</protein>
<dbReference type="GO" id="GO:0055085">
    <property type="term" value="P:transmembrane transport"/>
    <property type="evidence" value="ECO:0007669"/>
    <property type="project" value="InterPro"/>
</dbReference>
<evidence type="ECO:0000313" key="7">
    <source>
        <dbReference type="EMBL" id="SHO42679.1"/>
    </source>
</evidence>
<dbReference type="InterPro" id="IPR036513">
    <property type="entry name" value="STAS_dom_sf"/>
</dbReference>